<sequence>MYEPWFPEKTLKLPTFPLPRLKSPRFALPMFNWPRLARPALKIVPVGPRNTPDRLVPMLFRPETLAGVERFTVLVLKKPDTELPRFAQPDCSEPRFWKPEFPIALLKPLFQTPELPPPTFWKPDVPPVPELKKPDEGLVVEFPMPGAGSILRKVIVRLSRAPTMLMGTVTVGPPMVRVIVGTVSVDALRLTGPKKNKPLR</sequence>
<evidence type="ECO:0000313" key="3">
    <source>
        <dbReference type="EMBL" id="CFR67854.1"/>
    </source>
</evidence>
<evidence type="ECO:0000313" key="10">
    <source>
        <dbReference type="Proteomes" id="UP000044938"/>
    </source>
</evidence>
<evidence type="ECO:0000313" key="8">
    <source>
        <dbReference type="EMBL" id="COV73909.1"/>
    </source>
</evidence>
<evidence type="ECO:0000313" key="1">
    <source>
        <dbReference type="EMBL" id="CFE41287.1"/>
    </source>
</evidence>
<dbReference type="EMBL" id="CNFT01000503">
    <property type="protein sequence ID" value="CKR81288.1"/>
    <property type="molecule type" value="Genomic_DNA"/>
</dbReference>
<dbReference type="EMBL" id="CGCX01000128">
    <property type="protein sequence ID" value="CFR67854.1"/>
    <property type="molecule type" value="Genomic_DNA"/>
</dbReference>
<evidence type="ECO:0000313" key="2">
    <source>
        <dbReference type="EMBL" id="CFE75292.1"/>
    </source>
</evidence>
<evidence type="ECO:0000313" key="11">
    <source>
        <dbReference type="Proteomes" id="UP000045842"/>
    </source>
</evidence>
<dbReference type="EMBL" id="CQQC01000137">
    <property type="protein sequence ID" value="CNU42371.1"/>
    <property type="molecule type" value="Genomic_DNA"/>
</dbReference>
<evidence type="ECO:0000313" key="9">
    <source>
        <dbReference type="Proteomes" id="UP000039217"/>
    </source>
</evidence>
<dbReference type="Proteomes" id="UP000050164">
    <property type="component" value="Unassembled WGS sequence"/>
</dbReference>
<evidence type="ECO:0000313" key="12">
    <source>
        <dbReference type="Proteomes" id="UP000046680"/>
    </source>
</evidence>
<dbReference type="EMBL" id="CFOH01000961">
    <property type="protein sequence ID" value="CFE75292.1"/>
    <property type="molecule type" value="Genomic_DNA"/>
</dbReference>
<dbReference type="EMBL" id="CSAJ01000068">
    <property type="protein sequence ID" value="COV73909.1"/>
    <property type="molecule type" value="Genomic_DNA"/>
</dbReference>
<dbReference type="EMBL" id="CNGE01000193">
    <property type="protein sequence ID" value="CKS15702.1"/>
    <property type="molecule type" value="Genomic_DNA"/>
</dbReference>
<evidence type="ECO:0000313" key="15">
    <source>
        <dbReference type="Proteomes" id="UP000048948"/>
    </source>
</evidence>
<reference evidence="9 10" key="1">
    <citation type="submission" date="2015-03" db="EMBL/GenBank/DDBJ databases">
        <authorList>
            <consortium name="Pathogen Informatics"/>
        </authorList>
    </citation>
    <scope>NUCLEOTIDE SEQUENCE [LARGE SCALE GENOMIC DNA]</scope>
    <source>
        <strain evidence="5 15">Bir 172</strain>
        <strain evidence="4 16">Bir 185</strain>
        <strain evidence="3 12">C09601061</strain>
        <strain evidence="6 9">D00501624</strain>
        <strain evidence="7 11">G09801536</strain>
        <strain evidence="1 14">G09901357</strain>
        <strain evidence="2 13">H09601792</strain>
        <strain evidence="8 10">M09401471</strain>
    </source>
</reference>
<name>A0A655ICY1_MYCTX</name>
<evidence type="ECO:0000313" key="4">
    <source>
        <dbReference type="EMBL" id="CKR81288.1"/>
    </source>
</evidence>
<organism evidence="8 10">
    <name type="scientific">Mycobacterium tuberculosis</name>
    <dbReference type="NCBI Taxonomy" id="1773"/>
    <lineage>
        <taxon>Bacteria</taxon>
        <taxon>Bacillati</taxon>
        <taxon>Actinomycetota</taxon>
        <taxon>Actinomycetes</taxon>
        <taxon>Mycobacteriales</taxon>
        <taxon>Mycobacteriaceae</taxon>
        <taxon>Mycobacterium</taxon>
        <taxon>Mycobacterium tuberculosis complex</taxon>
    </lineage>
</organism>
<dbReference type="Proteomes" id="UP000048948">
    <property type="component" value="Unassembled WGS sequence"/>
</dbReference>
<evidence type="ECO:0000313" key="13">
    <source>
        <dbReference type="Proteomes" id="UP000046947"/>
    </source>
</evidence>
<dbReference type="AlphaFoldDB" id="A0A655ICY1"/>
<dbReference type="Proteomes" id="UP000046680">
    <property type="component" value="Unassembled WGS sequence"/>
</dbReference>
<dbReference type="Proteomes" id="UP000045842">
    <property type="component" value="Unassembled WGS sequence"/>
</dbReference>
<evidence type="ECO:0000313" key="5">
    <source>
        <dbReference type="EMBL" id="CKS15702.1"/>
    </source>
</evidence>
<evidence type="ECO:0000313" key="7">
    <source>
        <dbReference type="EMBL" id="COV26875.1"/>
    </source>
</evidence>
<evidence type="ECO:0000313" key="6">
    <source>
        <dbReference type="EMBL" id="CNU42371.1"/>
    </source>
</evidence>
<dbReference type="Proteomes" id="UP000044938">
    <property type="component" value="Unassembled WGS sequence"/>
</dbReference>
<dbReference type="EMBL" id="CSAD01000157">
    <property type="protein sequence ID" value="COV26875.1"/>
    <property type="molecule type" value="Genomic_DNA"/>
</dbReference>
<dbReference type="Proteomes" id="UP000039217">
    <property type="component" value="Unassembled WGS sequence"/>
</dbReference>
<dbReference type="EMBL" id="CFOE01000419">
    <property type="protein sequence ID" value="CFE41287.1"/>
    <property type="molecule type" value="Genomic_DNA"/>
</dbReference>
<accession>A0A655ICY1</accession>
<proteinExistence type="predicted"/>
<dbReference type="Proteomes" id="UP000046947">
    <property type="component" value="Unassembled WGS sequence"/>
</dbReference>
<evidence type="ECO:0000313" key="14">
    <source>
        <dbReference type="Proteomes" id="UP000048289"/>
    </source>
</evidence>
<protein>
    <submittedName>
        <fullName evidence="8">Uncharacterized protein</fullName>
    </submittedName>
</protein>
<gene>
    <name evidence="3" type="ORF">ERS007657_00571</name>
    <name evidence="6" type="ORF">ERS007661_00648</name>
    <name evidence="7" type="ORF">ERS007679_01466</name>
    <name evidence="1" type="ORF">ERS007681_02850</name>
    <name evidence="2" type="ORF">ERS007688_03896</name>
    <name evidence="8" type="ORF">ERS007720_00830</name>
    <name evidence="5" type="ORF">ERS027646_01363</name>
    <name evidence="4" type="ORF">ERS027659_02231</name>
</gene>
<evidence type="ECO:0000313" key="16">
    <source>
        <dbReference type="Proteomes" id="UP000050164"/>
    </source>
</evidence>
<dbReference type="Proteomes" id="UP000048289">
    <property type="component" value="Unassembled WGS sequence"/>
</dbReference>